<dbReference type="CDD" id="cd00093">
    <property type="entry name" value="HTH_XRE"/>
    <property type="match status" value="1"/>
</dbReference>
<evidence type="ECO:0000313" key="2">
    <source>
        <dbReference type="EMBL" id="QTD57260.1"/>
    </source>
</evidence>
<dbReference type="Pfam" id="PF01381">
    <property type="entry name" value="HTH_3"/>
    <property type="match status" value="1"/>
</dbReference>
<dbReference type="EMBL" id="CP071794">
    <property type="protein sequence ID" value="QTD57260.1"/>
    <property type="molecule type" value="Genomic_DNA"/>
</dbReference>
<accession>A0ABX7T8Q8</accession>
<protein>
    <submittedName>
        <fullName evidence="2">Helix-turn-helix transcriptional regulator</fullName>
    </submittedName>
</protein>
<dbReference type="InterPro" id="IPR010982">
    <property type="entry name" value="Lambda_DNA-bd_dom_sf"/>
</dbReference>
<organism evidence="2 3">
    <name type="scientific">Parasphingorhabdus cellanae</name>
    <dbReference type="NCBI Taxonomy" id="2806553"/>
    <lineage>
        <taxon>Bacteria</taxon>
        <taxon>Pseudomonadati</taxon>
        <taxon>Pseudomonadota</taxon>
        <taxon>Alphaproteobacteria</taxon>
        <taxon>Sphingomonadales</taxon>
        <taxon>Sphingomonadaceae</taxon>
        <taxon>Parasphingorhabdus</taxon>
    </lineage>
</organism>
<feature type="domain" description="HTH cro/C1-type" evidence="1">
    <location>
        <begin position="1"/>
        <end position="55"/>
    </location>
</feature>
<dbReference type="RefSeq" id="WP_207989594.1">
    <property type="nucleotide sequence ID" value="NZ_CP071794.1"/>
</dbReference>
<dbReference type="InterPro" id="IPR001387">
    <property type="entry name" value="Cro/C1-type_HTH"/>
</dbReference>
<evidence type="ECO:0000313" key="3">
    <source>
        <dbReference type="Proteomes" id="UP000663923"/>
    </source>
</evidence>
<name>A0ABX7T8Q8_9SPHN</name>
<evidence type="ECO:0000259" key="1">
    <source>
        <dbReference type="PROSITE" id="PS50943"/>
    </source>
</evidence>
<dbReference type="SMART" id="SM00530">
    <property type="entry name" value="HTH_XRE"/>
    <property type="match status" value="1"/>
</dbReference>
<sequence>MAEVRAAAGLNQIDFAEQLSVPKSSYKNYERGAFDPPLSLIMQICETYAVDANWILFGKSKPSNKDLDKISDSIERAFSFLSEEGLELNAKNTNKAVAVILNLQDESGLDKSSVDPLLKKLVAE</sequence>
<dbReference type="SUPFAM" id="SSF47413">
    <property type="entry name" value="lambda repressor-like DNA-binding domains"/>
    <property type="match status" value="1"/>
</dbReference>
<dbReference type="Proteomes" id="UP000663923">
    <property type="component" value="Chromosome"/>
</dbReference>
<reference evidence="2 3" key="1">
    <citation type="submission" date="2021-03" db="EMBL/GenBank/DDBJ databases">
        <title>Complete genome of Parasphingorhabdus_sp.JHSY0214.</title>
        <authorList>
            <person name="Yoo J.H."/>
            <person name="Bae J.W."/>
        </authorList>
    </citation>
    <scope>NUCLEOTIDE SEQUENCE [LARGE SCALE GENOMIC DNA]</scope>
    <source>
        <strain evidence="2 3">JHSY0214</strain>
    </source>
</reference>
<dbReference type="PROSITE" id="PS50943">
    <property type="entry name" value="HTH_CROC1"/>
    <property type="match status" value="1"/>
</dbReference>
<gene>
    <name evidence="2" type="ORF">J4G78_06920</name>
</gene>
<proteinExistence type="predicted"/>
<keyword evidence="3" id="KW-1185">Reference proteome</keyword>
<dbReference type="Gene3D" id="1.10.260.40">
    <property type="entry name" value="lambda repressor-like DNA-binding domains"/>
    <property type="match status" value="1"/>
</dbReference>